<evidence type="ECO:0000313" key="3">
    <source>
        <dbReference type="Proteomes" id="UP001273209"/>
    </source>
</evidence>
<reference evidence="2" key="1">
    <citation type="submission" date="2023-11" db="EMBL/GenBank/DDBJ databases">
        <title>The genome sequences of three competitors of mushroom-forming fungi.</title>
        <authorList>
            <person name="Beijen E."/>
            <person name="Ohm R.A."/>
        </authorList>
    </citation>
    <scope>NUCLEOTIDE SEQUENCE</scope>
    <source>
        <strain evidence="2">CBS 100526</strain>
    </source>
</reference>
<gene>
    <name evidence="2" type="ORF">Triagg1_7574</name>
</gene>
<name>A0AAE1IDA8_9HYPO</name>
<evidence type="ECO:0000313" key="2">
    <source>
        <dbReference type="EMBL" id="KAK4067394.1"/>
    </source>
</evidence>
<evidence type="ECO:0000256" key="1">
    <source>
        <dbReference type="SAM" id="MobiDB-lite"/>
    </source>
</evidence>
<accession>A0AAE1IDA8</accession>
<comment type="caution">
    <text evidence="2">The sequence shown here is derived from an EMBL/GenBank/DDBJ whole genome shotgun (WGS) entry which is preliminary data.</text>
</comment>
<dbReference type="AlphaFoldDB" id="A0AAE1IDA8"/>
<keyword evidence="3" id="KW-1185">Reference proteome</keyword>
<sequence length="98" mass="10463">MDSILAGLLGSLTGILDPLIRQIVDEQLAAAGFGDSVALIRQTVDEQLAAAGFVAPDGDSVADGSQEEIENQIVHDDNNDFDVDDEDNDFDVNPLQYT</sequence>
<feature type="region of interest" description="Disordered" evidence="1">
    <location>
        <begin position="74"/>
        <end position="98"/>
    </location>
</feature>
<proteinExistence type="predicted"/>
<protein>
    <submittedName>
        <fullName evidence="2">Uncharacterized protein</fullName>
    </submittedName>
</protein>
<dbReference type="Proteomes" id="UP001273209">
    <property type="component" value="Unassembled WGS sequence"/>
</dbReference>
<dbReference type="EMBL" id="JAWRVG010000034">
    <property type="protein sequence ID" value="KAK4067394.1"/>
    <property type="molecule type" value="Genomic_DNA"/>
</dbReference>
<dbReference type="GeneID" id="87922229"/>
<dbReference type="RefSeq" id="XP_062753399.1">
    <property type="nucleotide sequence ID" value="XM_062902324.1"/>
</dbReference>
<feature type="compositionally biased region" description="Acidic residues" evidence="1">
    <location>
        <begin position="79"/>
        <end position="90"/>
    </location>
</feature>
<organism evidence="2 3">
    <name type="scientific">Trichoderma aggressivum f. europaeum</name>
    <dbReference type="NCBI Taxonomy" id="173218"/>
    <lineage>
        <taxon>Eukaryota</taxon>
        <taxon>Fungi</taxon>
        <taxon>Dikarya</taxon>
        <taxon>Ascomycota</taxon>
        <taxon>Pezizomycotina</taxon>
        <taxon>Sordariomycetes</taxon>
        <taxon>Hypocreomycetidae</taxon>
        <taxon>Hypocreales</taxon>
        <taxon>Hypocreaceae</taxon>
        <taxon>Trichoderma</taxon>
    </lineage>
</organism>